<evidence type="ECO:0000313" key="9">
    <source>
        <dbReference type="EMBL" id="VGO21859.1"/>
    </source>
</evidence>
<dbReference type="EMBL" id="CAAHFH010000002">
    <property type="protein sequence ID" value="VGO21859.1"/>
    <property type="molecule type" value="Genomic_DNA"/>
</dbReference>
<proteinExistence type="inferred from homology"/>
<keyword evidence="5 7" id="KW-0472">Membrane</keyword>
<protein>
    <recommendedName>
        <fullName evidence="8">ABC3 transporter permease C-terminal domain-containing protein</fullName>
    </recommendedName>
</protein>
<evidence type="ECO:0000256" key="1">
    <source>
        <dbReference type="ARBA" id="ARBA00004651"/>
    </source>
</evidence>
<comment type="similarity">
    <text evidence="6">Belongs to the ABC-4 integral membrane protein family.</text>
</comment>
<feature type="transmembrane region" description="Helical" evidence="7">
    <location>
        <begin position="351"/>
        <end position="373"/>
    </location>
</feature>
<feature type="domain" description="ABC3 transporter permease C-terminal" evidence="8">
    <location>
        <begin position="300"/>
        <end position="409"/>
    </location>
</feature>
<feature type="transmembrane region" description="Helical" evidence="7">
    <location>
        <begin position="297"/>
        <end position="317"/>
    </location>
</feature>
<evidence type="ECO:0000256" key="4">
    <source>
        <dbReference type="ARBA" id="ARBA00022989"/>
    </source>
</evidence>
<dbReference type="InterPro" id="IPR003838">
    <property type="entry name" value="ABC3_permease_C"/>
</dbReference>
<keyword evidence="2" id="KW-1003">Cell membrane</keyword>
<keyword evidence="3 7" id="KW-0812">Transmembrane</keyword>
<sequence length="417" mass="45878">MNSRNLFFNELKHRWKGSLLASLAVAVAVLSVTASLHLLANYDRQTQQEIRALQYRSQERMDALENDARIFAKSLGFNILIYNRAQRLETFYIEDVNTDYLTIGQAHELAASELGILNHHLPFLRHRYSLPAFNGEVIIAGLEGEIFIKQSFQQPLEVCIEPGEVQLGSTVAERLHVKVGDTLSIGDASYKVTLCRKPLGTKDDIVLFMNLADAQALLGLEDEISGILGLSCNCAAGNIAPIRKSVQRIIPDAEVVEFATRAKARQTARAAIKKAAEAEVADIVKSRQTMRLQLEHFSLFFAGLIVAVAAALLLFLYSHNVKERRHEIAILRTLGVRTLQLVWLFTAKAALLAAVGTVIGTLGALALLKILIASAPFSSILFFKLLVAACLVSIFASLIPVLIAVRREPGMVLNEEV</sequence>
<evidence type="ECO:0000313" key="10">
    <source>
        <dbReference type="Proteomes" id="UP000346198"/>
    </source>
</evidence>
<evidence type="ECO:0000256" key="2">
    <source>
        <dbReference type="ARBA" id="ARBA00022475"/>
    </source>
</evidence>
<reference evidence="9 10" key="1">
    <citation type="submission" date="2019-04" db="EMBL/GenBank/DDBJ databases">
        <authorList>
            <person name="Van Vliet M D."/>
        </authorList>
    </citation>
    <scope>NUCLEOTIDE SEQUENCE [LARGE SCALE GENOMIC DNA]</scope>
    <source>
        <strain evidence="9 10">F21</strain>
    </source>
</reference>
<name>A0A6C2UP57_9BACT</name>
<dbReference type="PANTHER" id="PTHR30572">
    <property type="entry name" value="MEMBRANE COMPONENT OF TRANSPORTER-RELATED"/>
    <property type="match status" value="1"/>
</dbReference>
<dbReference type="Proteomes" id="UP000346198">
    <property type="component" value="Unassembled WGS sequence"/>
</dbReference>
<dbReference type="GO" id="GO:0005886">
    <property type="term" value="C:plasma membrane"/>
    <property type="evidence" value="ECO:0007669"/>
    <property type="project" value="UniProtKB-SubCell"/>
</dbReference>
<evidence type="ECO:0000259" key="8">
    <source>
        <dbReference type="Pfam" id="PF02687"/>
    </source>
</evidence>
<dbReference type="Pfam" id="PF02687">
    <property type="entry name" value="FtsX"/>
    <property type="match status" value="1"/>
</dbReference>
<keyword evidence="4 7" id="KW-1133">Transmembrane helix</keyword>
<evidence type="ECO:0000256" key="5">
    <source>
        <dbReference type="ARBA" id="ARBA00023136"/>
    </source>
</evidence>
<dbReference type="AlphaFoldDB" id="A0A6C2UP57"/>
<organism evidence="9 10">
    <name type="scientific">Pontiella sulfatireligans</name>
    <dbReference type="NCBI Taxonomy" id="2750658"/>
    <lineage>
        <taxon>Bacteria</taxon>
        <taxon>Pseudomonadati</taxon>
        <taxon>Kiritimatiellota</taxon>
        <taxon>Kiritimatiellia</taxon>
        <taxon>Kiritimatiellales</taxon>
        <taxon>Pontiellaceae</taxon>
        <taxon>Pontiella</taxon>
    </lineage>
</organism>
<comment type="subcellular location">
    <subcellularLocation>
        <location evidence="1">Cell membrane</location>
        <topology evidence="1">Multi-pass membrane protein</topology>
    </subcellularLocation>
</comment>
<evidence type="ECO:0000256" key="3">
    <source>
        <dbReference type="ARBA" id="ARBA00022692"/>
    </source>
</evidence>
<dbReference type="PANTHER" id="PTHR30572:SF4">
    <property type="entry name" value="ABC TRANSPORTER PERMEASE YTRF"/>
    <property type="match status" value="1"/>
</dbReference>
<keyword evidence="10" id="KW-1185">Reference proteome</keyword>
<feature type="transmembrane region" description="Helical" evidence="7">
    <location>
        <begin position="385"/>
        <end position="405"/>
    </location>
</feature>
<gene>
    <name evidence="9" type="ORF">SCARR_03939</name>
</gene>
<accession>A0A6C2UP57</accession>
<dbReference type="GO" id="GO:0022857">
    <property type="term" value="F:transmembrane transporter activity"/>
    <property type="evidence" value="ECO:0007669"/>
    <property type="project" value="TreeGrafter"/>
</dbReference>
<evidence type="ECO:0000256" key="6">
    <source>
        <dbReference type="ARBA" id="ARBA00038076"/>
    </source>
</evidence>
<dbReference type="InterPro" id="IPR050250">
    <property type="entry name" value="Macrolide_Exporter_MacB"/>
</dbReference>
<evidence type="ECO:0000256" key="7">
    <source>
        <dbReference type="SAM" id="Phobius"/>
    </source>
</evidence>